<dbReference type="Gene3D" id="3.40.50.150">
    <property type="entry name" value="Vaccinia Virus protein VP39"/>
    <property type="match status" value="1"/>
</dbReference>
<dbReference type="PROSITE" id="PS51682">
    <property type="entry name" value="SAM_OMT_I"/>
    <property type="match status" value="1"/>
</dbReference>
<dbReference type="GO" id="GO:0032259">
    <property type="term" value="P:methylation"/>
    <property type="evidence" value="ECO:0007669"/>
    <property type="project" value="UniProtKB-KW"/>
</dbReference>
<dbReference type="SUPFAM" id="SSF53335">
    <property type="entry name" value="S-adenosyl-L-methionine-dependent methyltransferases"/>
    <property type="match status" value="1"/>
</dbReference>
<dbReference type="AlphaFoldDB" id="F0NYP1"/>
<dbReference type="eggNOG" id="COG4122">
    <property type="taxonomic scope" value="Bacteria"/>
</dbReference>
<dbReference type="STRING" id="865938.Weevi_1471"/>
<evidence type="ECO:0000313" key="5">
    <source>
        <dbReference type="Proteomes" id="UP000008641"/>
    </source>
</evidence>
<evidence type="ECO:0000256" key="3">
    <source>
        <dbReference type="ARBA" id="ARBA00022691"/>
    </source>
</evidence>
<gene>
    <name evidence="4" type="ordered locus">Weevi_1471</name>
</gene>
<sequence length="213" mass="24615">MIEIDPNLNQYLEKHTNEEPDLLRELMIETHQATTQPHMASGHYQGRILSMISKLIQPKTILEIGTFTGYATLCLAEGLAENGKIITLDINDELKYIGEKYFERSPYKNQIEYRIGPASEQMKTIEKESLDLVFIDADKQTYPEYYECSIDLLRNGGVILMDNVLWYGKVYDENANDKRTVILRDLNERVVKDSRVESLILPVRDGITLIRKK</sequence>
<dbReference type="OrthoDB" id="9799672at2"/>
<dbReference type="InterPro" id="IPR029063">
    <property type="entry name" value="SAM-dependent_MTases_sf"/>
</dbReference>
<dbReference type="PANTHER" id="PTHR10509">
    <property type="entry name" value="O-METHYLTRANSFERASE-RELATED"/>
    <property type="match status" value="1"/>
</dbReference>
<evidence type="ECO:0000313" key="4">
    <source>
        <dbReference type="EMBL" id="ADX68172.1"/>
    </source>
</evidence>
<accession>F0NYP1</accession>
<evidence type="ECO:0000256" key="1">
    <source>
        <dbReference type="ARBA" id="ARBA00022603"/>
    </source>
</evidence>
<protein>
    <submittedName>
        <fullName evidence="4">Caffeoyl-CoA O-methyltransferase</fullName>
        <ecNumber evidence="4">2.1.1.104</ecNumber>
    </submittedName>
</protein>
<dbReference type="RefSeq" id="WP_013598561.1">
    <property type="nucleotide sequence ID" value="NC_015144.1"/>
</dbReference>
<dbReference type="EC" id="2.1.1.104" evidence="4"/>
<dbReference type="HOGENOM" id="CLU_067676_4_0_10"/>
<organism evidence="4 5">
    <name type="scientific">Weeksella virosa (strain ATCC 43766 / DSM 16922 / JCM 21250 / CCUG 30538 / CDC 9751 / IAM 14551 / NBRC 16016 / NCTC 11634 / CL345/78)</name>
    <dbReference type="NCBI Taxonomy" id="865938"/>
    <lineage>
        <taxon>Bacteria</taxon>
        <taxon>Pseudomonadati</taxon>
        <taxon>Bacteroidota</taxon>
        <taxon>Flavobacteriia</taxon>
        <taxon>Flavobacteriales</taxon>
        <taxon>Weeksellaceae</taxon>
        <taxon>Weeksella</taxon>
    </lineage>
</organism>
<proteinExistence type="predicted"/>
<dbReference type="InterPro" id="IPR050362">
    <property type="entry name" value="Cation-dep_OMT"/>
</dbReference>
<dbReference type="CDD" id="cd02440">
    <property type="entry name" value="AdoMet_MTases"/>
    <property type="match status" value="1"/>
</dbReference>
<keyword evidence="2 4" id="KW-0808">Transferase</keyword>
<dbReference type="GO" id="GO:0042409">
    <property type="term" value="F:caffeoyl-CoA O-methyltransferase activity"/>
    <property type="evidence" value="ECO:0007669"/>
    <property type="project" value="UniProtKB-EC"/>
</dbReference>
<dbReference type="EMBL" id="CP002455">
    <property type="protein sequence ID" value="ADX68172.1"/>
    <property type="molecule type" value="Genomic_DNA"/>
</dbReference>
<dbReference type="InterPro" id="IPR002935">
    <property type="entry name" value="SAM_O-MeTrfase"/>
</dbReference>
<keyword evidence="1 4" id="KW-0489">Methyltransferase</keyword>
<reference evidence="5" key="2">
    <citation type="journal article" date="2011" name="Stand. Genomic Sci.">
        <title>Complete genome sequence of Weeksella virosa type strain (9751T).</title>
        <authorList>
            <person name="Lang E."/>
            <person name="Teshima H."/>
            <person name="Lucas S."/>
            <person name="Lapidus A."/>
            <person name="Hammon N."/>
            <person name="Deshpande S."/>
            <person name="Nolan M."/>
            <person name="Cheng J."/>
            <person name="Pitluck S."/>
            <person name="Liolios K."/>
            <person name="Pagani I."/>
            <person name="Mikhailova N."/>
            <person name="Ivanova N."/>
            <person name="Mavromatis K."/>
            <person name="Pati A."/>
            <person name="Tapia R."/>
            <person name="Han C."/>
            <person name="Goodwin L."/>
            <person name="Chen A."/>
            <person name="Palaniappan K."/>
            <person name="Land M."/>
            <person name="Hauser L."/>
            <person name="Chang Y."/>
            <person name="Jeffries C."/>
            <person name="Brambilla E."/>
            <person name="Kopitz M."/>
            <person name="Rohde M."/>
            <person name="Goker M."/>
            <person name="Tindall B."/>
            <person name="Detter J."/>
            <person name="Woyke T."/>
            <person name="Bristow J."/>
            <person name="Eisen J."/>
            <person name="Markowitz V."/>
            <person name="Hugenholtz P."/>
            <person name="Klenk H."/>
            <person name="Kyrpides N."/>
        </authorList>
    </citation>
    <scope>NUCLEOTIDE SEQUENCE [LARGE SCALE GENOMIC DNA]</scope>
    <source>
        <strain evidence="5">ATCC 43766 / DSM 16922 / JCM 21250 / NBRC 16016 / NCTC 11634 / CL345/78</strain>
    </source>
</reference>
<dbReference type="KEGG" id="wvi:Weevi_1471"/>
<keyword evidence="3" id="KW-0949">S-adenosyl-L-methionine</keyword>
<name>F0NYP1_WEEVC</name>
<keyword evidence="5" id="KW-1185">Reference proteome</keyword>
<evidence type="ECO:0000256" key="2">
    <source>
        <dbReference type="ARBA" id="ARBA00022679"/>
    </source>
</evidence>
<dbReference type="Proteomes" id="UP000008641">
    <property type="component" value="Chromosome"/>
</dbReference>
<dbReference type="PANTHER" id="PTHR10509:SF14">
    <property type="entry name" value="CAFFEOYL-COA O-METHYLTRANSFERASE 3-RELATED"/>
    <property type="match status" value="1"/>
</dbReference>
<dbReference type="Pfam" id="PF01596">
    <property type="entry name" value="Methyltransf_3"/>
    <property type="match status" value="1"/>
</dbReference>
<reference evidence="4 5" key="1">
    <citation type="journal article" date="2011" name="Stand. Genomic Sci.">
        <title>Complete genome sequence of Weeksella virosa type strain (9751).</title>
        <authorList>
            <person name="Lang E."/>
            <person name="Teshima H."/>
            <person name="Lucas S."/>
            <person name="Lapidus A."/>
            <person name="Hammon N."/>
            <person name="Deshpande S."/>
            <person name="Nolan M."/>
            <person name="Cheng J.F."/>
            <person name="Pitluck S."/>
            <person name="Liolios K."/>
            <person name="Pagani I."/>
            <person name="Mikhailova N."/>
            <person name="Ivanova N."/>
            <person name="Mavromatis K."/>
            <person name="Pati A."/>
            <person name="Tapia R."/>
            <person name="Han C."/>
            <person name="Goodwin L."/>
            <person name="Chen A."/>
            <person name="Palaniappan K."/>
            <person name="Land M."/>
            <person name="Hauser L."/>
            <person name="Chang Y.J."/>
            <person name="Jeffries C.D."/>
            <person name="Brambilla E.M."/>
            <person name="Kopitz M."/>
            <person name="Rohde M."/>
            <person name="Goker M."/>
            <person name="Tindall B.J."/>
            <person name="Detter J.C."/>
            <person name="Woyke T."/>
            <person name="Bristow J."/>
            <person name="Eisen J.A."/>
            <person name="Markowitz V."/>
            <person name="Hugenholtz P."/>
            <person name="Klenk H.P."/>
            <person name="Kyrpides N.C."/>
        </authorList>
    </citation>
    <scope>NUCLEOTIDE SEQUENCE [LARGE SCALE GENOMIC DNA]</scope>
    <source>
        <strain evidence="5">ATCC 43766 / DSM 16922 / JCM 21250 / NBRC 16016 / NCTC 11634 / CL345/78</strain>
    </source>
</reference>